<reference evidence="2 4" key="2">
    <citation type="submission" date="2023-03" db="EMBL/GenBank/DDBJ databases">
        <title>Comparative genome and transcriptome analysis combination mining strategies for increasing vitamin B12 production of Ensifer adhaerens strain.</title>
        <authorList>
            <person name="Yongheng L."/>
        </authorList>
    </citation>
    <scope>NUCLEOTIDE SEQUENCE [LARGE SCALE GENOMIC DNA]</scope>
    <source>
        <strain evidence="2 4">Casida A-T305</strain>
        <plasmid evidence="2 4">unnamedB</plasmid>
    </source>
</reference>
<evidence type="ECO:0000313" key="2">
    <source>
        <dbReference type="EMBL" id="WFP95331.1"/>
    </source>
</evidence>
<name>A0A9Q9DDA6_ENSAD</name>
<accession>A0A9Q9DDA6</accession>
<dbReference type="Proteomes" id="UP001055460">
    <property type="component" value="Plasmid pB"/>
</dbReference>
<organism evidence="1 3">
    <name type="scientific">Ensifer adhaerens</name>
    <name type="common">Sinorhizobium morelense</name>
    <dbReference type="NCBI Taxonomy" id="106592"/>
    <lineage>
        <taxon>Bacteria</taxon>
        <taxon>Pseudomonadati</taxon>
        <taxon>Pseudomonadota</taxon>
        <taxon>Alphaproteobacteria</taxon>
        <taxon>Hyphomicrobiales</taxon>
        <taxon>Rhizobiaceae</taxon>
        <taxon>Sinorhizobium/Ensifer group</taxon>
        <taxon>Ensifer</taxon>
    </lineage>
</organism>
<reference evidence="1" key="1">
    <citation type="submission" date="2022-06" db="EMBL/GenBank/DDBJ databases">
        <title>Physiological and biochemical characterization and genomic elucidation of a strain of the genus Ensifer adhaerens M8 that combines arsenic oxidation and chromium reduction.</title>
        <authorList>
            <person name="Li X."/>
            <person name="Yu c."/>
        </authorList>
    </citation>
    <scope>NUCLEOTIDE SEQUENCE</scope>
    <source>
        <strain evidence="1">M8</strain>
        <plasmid evidence="1">pB</plasmid>
    </source>
</reference>
<evidence type="ECO:0000313" key="3">
    <source>
        <dbReference type="Proteomes" id="UP001055460"/>
    </source>
</evidence>
<dbReference type="Proteomes" id="UP001214094">
    <property type="component" value="Plasmid unnamedB"/>
</dbReference>
<geneLocation type="plasmid" evidence="2 4">
    <name>unnamedB</name>
</geneLocation>
<dbReference type="GeneID" id="29523197"/>
<proteinExistence type="predicted"/>
<keyword evidence="1" id="KW-0614">Plasmid</keyword>
<evidence type="ECO:0000313" key="4">
    <source>
        <dbReference type="Proteomes" id="UP001214094"/>
    </source>
</evidence>
<sequence>MIFIRPEFDCRGGGGADVSGLIASIKYALASEAPFDTQNLCFRVLGTSVVIEGQVSHSSGDDFVRRIAEDIAGADRVLVRVGCPRSNGLSTIGESIRKENGDA</sequence>
<dbReference type="EMBL" id="CP121310">
    <property type="protein sequence ID" value="WFP95331.1"/>
    <property type="molecule type" value="Genomic_DNA"/>
</dbReference>
<dbReference type="RefSeq" id="WP_051659234.1">
    <property type="nucleotide sequence ID" value="NZ_CAXURO020000003.1"/>
</dbReference>
<dbReference type="EMBL" id="CP098809">
    <property type="protein sequence ID" value="USJ27205.1"/>
    <property type="molecule type" value="Genomic_DNA"/>
</dbReference>
<evidence type="ECO:0000313" key="1">
    <source>
        <dbReference type="EMBL" id="USJ27205.1"/>
    </source>
</evidence>
<keyword evidence="4" id="KW-1185">Reference proteome</keyword>
<gene>
    <name evidence="1" type="ORF">NE863_32465</name>
    <name evidence="2" type="ORF">P4B07_30320</name>
</gene>
<evidence type="ECO:0008006" key="5">
    <source>
        <dbReference type="Google" id="ProtNLM"/>
    </source>
</evidence>
<dbReference type="KEGG" id="eah:FA04_29880"/>
<dbReference type="AlphaFoldDB" id="A0A9Q9DDA6"/>
<protein>
    <recommendedName>
        <fullName evidence="5">BON domain-containing protein</fullName>
    </recommendedName>
</protein>
<geneLocation type="plasmid" evidence="1 3">
    <name>pB</name>
</geneLocation>